<evidence type="ECO:0000313" key="2">
    <source>
        <dbReference type="Proteomes" id="UP001153069"/>
    </source>
</evidence>
<name>A0A9N8DF45_9STRA</name>
<comment type="caution">
    <text evidence="1">The sequence shown here is derived from an EMBL/GenBank/DDBJ whole genome shotgun (WGS) entry which is preliminary data.</text>
</comment>
<dbReference type="EMBL" id="CAICTM010000040">
    <property type="protein sequence ID" value="CAB9498544.1"/>
    <property type="molecule type" value="Genomic_DNA"/>
</dbReference>
<gene>
    <name evidence="1" type="ORF">SEMRO_40_G024730.1</name>
</gene>
<protein>
    <submittedName>
        <fullName evidence="1">Uncharacterized protein</fullName>
    </submittedName>
</protein>
<keyword evidence="2" id="KW-1185">Reference proteome</keyword>
<proteinExistence type="predicted"/>
<dbReference type="Proteomes" id="UP001153069">
    <property type="component" value="Unassembled WGS sequence"/>
</dbReference>
<accession>A0A9N8DF45</accession>
<evidence type="ECO:0000313" key="1">
    <source>
        <dbReference type="EMBL" id="CAB9498544.1"/>
    </source>
</evidence>
<dbReference type="AlphaFoldDB" id="A0A9N8DF45"/>
<sequence length="374" mass="41466">MMSVELAQVTKATKAPIYKGGDKIDPLKYLTHDCLVHVLSFCIGSGNVVNDGNDGNDCNDSGVEPPKIEGVLLSDLLTLVDMLSLLSQEWKRAVIGAIPSLQIFLNADFNAVPPNKLDNAIELARLRPVKSIGWLGNEEGPQMLRMRACDKSQLEHAHVGICLPLQPNVTTIADLETLTFLQLAIGLECPKIKSINVSIRLHETVDDVPYRLFRRALFWNSAITDVTMTVDVLKHGSTINDLFFISAAVEDLQSLRRLRLKCSAASISPHPSHNFHISSRSLETLVVNELCERAQIVLDAPKLTLFVCGGECVNNATRELRVKQTVFILDDHAVAENCTVSCRPFGQLHELRIPFRTMFRGARGRALREGRTLR</sequence>
<organism evidence="1 2">
    <name type="scientific">Seminavis robusta</name>
    <dbReference type="NCBI Taxonomy" id="568900"/>
    <lineage>
        <taxon>Eukaryota</taxon>
        <taxon>Sar</taxon>
        <taxon>Stramenopiles</taxon>
        <taxon>Ochrophyta</taxon>
        <taxon>Bacillariophyta</taxon>
        <taxon>Bacillariophyceae</taxon>
        <taxon>Bacillariophycidae</taxon>
        <taxon>Naviculales</taxon>
        <taxon>Naviculaceae</taxon>
        <taxon>Seminavis</taxon>
    </lineage>
</organism>
<reference evidence="1" key="1">
    <citation type="submission" date="2020-06" db="EMBL/GenBank/DDBJ databases">
        <authorList>
            <consortium name="Plant Systems Biology data submission"/>
        </authorList>
    </citation>
    <scope>NUCLEOTIDE SEQUENCE</scope>
    <source>
        <strain evidence="1">D6</strain>
    </source>
</reference>